<dbReference type="InterPro" id="IPR013507">
    <property type="entry name" value="DNA_mismatch_S5_2-like"/>
</dbReference>
<feature type="compositionally biased region" description="Low complexity" evidence="3">
    <location>
        <begin position="578"/>
        <end position="588"/>
    </location>
</feature>
<dbReference type="InterPro" id="IPR014762">
    <property type="entry name" value="DNA_mismatch_repair_CS"/>
</dbReference>
<dbReference type="Pfam" id="PF01119">
    <property type="entry name" value="DNA_mis_repair"/>
    <property type="match status" value="1"/>
</dbReference>
<dbReference type="SMART" id="SM00853">
    <property type="entry name" value="MutL_C"/>
    <property type="match status" value="1"/>
</dbReference>
<dbReference type="InterPro" id="IPR036890">
    <property type="entry name" value="HATPase_C_sf"/>
</dbReference>
<sequence length="855" mass="89220">MPAAPSPIALLPHGVAHRLCAGQVLLDLAQTVKELMENSLDASANIIEVRLSSSGLSAIDVLDNGSGVPPQYHASLALRHATSKLSCFEDLASVNSYGFRGEALSSLASLAGEPLRIVTKSAADPSEDAHELTFNHQGVLTSTAKAARGVGTTVSCTNMFAKLPVRRKEFERNAKKELAKCVATLQAYALVAAGVRITLTNNNSSLLACSGKGDVRDRYTEIFGAPAAMALCALPDGITACDGAVTIKGLVSRCDVLSNGRGQANGLSRRGSPDRQFYYVNGRPVDLPRVARMVNETFRANAGPGSTGYPCVAMEITCEPEKFDVNLAPDKRKIMLHFEDALVITLRGALESVYGAQKATFERGRGSNTSVLSQRQAFVSTFAGFSATQPASKTRAAAASQGAFAGFSATQPASKTLAAATASEPPPASQGAFAGFSATQPASAAASEPPSASQGAFAGFSATQPASMTLAAATASEPPPASQGAFAGFSATQPASAAASEPPSASQGAFAGFSATQPASMTLAAATASEPPPASQGAFAGFSATQPASAAASEPPSASQGAFAGFSATQPASKKRAAATASEPPSASQGVFAGFSATQPGSVSLPAEQIGQPIALGDAGDGDAHTVHTAADEQEEEKLRLSFNKQDFGTRMRVIGQFNLGFILAVHTETDDIFILDQHASDEIFNFERLFREVQIHKQRLIQPIALEVTPDERHLLEEHVEVFRWNGFEVDAASLAGEGNVLITSVPFSRVTTFGKDDALELLSLLEHGAPVLTQQQMTQASQALAPSASAVPRPSKVRAMFASRACRSSIMIGKCLNDTEMRRVVANLAGLHAPWNCPHGRPTMRHLCKLYQN</sequence>
<dbReference type="InterPro" id="IPR037198">
    <property type="entry name" value="MutL_C_sf"/>
</dbReference>
<name>A0A830HSQ0_9CHLO</name>
<accession>A0A830HSQ0</accession>
<evidence type="ECO:0000259" key="4">
    <source>
        <dbReference type="SMART" id="SM00853"/>
    </source>
</evidence>
<dbReference type="InterPro" id="IPR038973">
    <property type="entry name" value="MutL/Mlh/Pms-like"/>
</dbReference>
<evidence type="ECO:0000256" key="1">
    <source>
        <dbReference type="ARBA" id="ARBA00006082"/>
    </source>
</evidence>
<evidence type="ECO:0000256" key="3">
    <source>
        <dbReference type="SAM" id="MobiDB-lite"/>
    </source>
</evidence>
<dbReference type="GO" id="GO:0030983">
    <property type="term" value="F:mismatched DNA binding"/>
    <property type="evidence" value="ECO:0007669"/>
    <property type="project" value="InterPro"/>
</dbReference>
<dbReference type="InterPro" id="IPR014721">
    <property type="entry name" value="Ribsml_uS5_D2-typ_fold_subgr"/>
</dbReference>
<dbReference type="InterPro" id="IPR002099">
    <property type="entry name" value="MutL/Mlh/PMS"/>
</dbReference>
<dbReference type="Pfam" id="PF08676">
    <property type="entry name" value="MutL_C"/>
    <property type="match status" value="1"/>
</dbReference>
<dbReference type="Pfam" id="PF13589">
    <property type="entry name" value="HATPase_c_3"/>
    <property type="match status" value="1"/>
</dbReference>
<dbReference type="Gene3D" id="3.30.230.10">
    <property type="match status" value="1"/>
</dbReference>
<gene>
    <name evidence="6" type="ORF">PPROV_000923700</name>
</gene>
<dbReference type="SMART" id="SM01340">
    <property type="entry name" value="DNA_mis_repair"/>
    <property type="match status" value="1"/>
</dbReference>
<dbReference type="Gene3D" id="3.30.565.10">
    <property type="entry name" value="Histidine kinase-like ATPase, C-terminal domain"/>
    <property type="match status" value="1"/>
</dbReference>
<protein>
    <recommendedName>
        <fullName evidence="8">MutL C-terminal dimerisation domain-containing protein</fullName>
    </recommendedName>
</protein>
<evidence type="ECO:0000256" key="2">
    <source>
        <dbReference type="ARBA" id="ARBA00022763"/>
    </source>
</evidence>
<reference evidence="6" key="1">
    <citation type="submission" date="2020-10" db="EMBL/GenBank/DDBJ databases">
        <title>Unveiling of a novel bifunctional photoreceptor, Dualchrome1, isolated from a cosmopolitan green alga.</title>
        <authorList>
            <person name="Suzuki S."/>
            <person name="Kawachi M."/>
        </authorList>
    </citation>
    <scope>NUCLEOTIDE SEQUENCE</scope>
    <source>
        <strain evidence="6">NIES 2893</strain>
    </source>
</reference>
<keyword evidence="2" id="KW-0227">DNA damage</keyword>
<dbReference type="InterPro" id="IPR042120">
    <property type="entry name" value="MutL_C_dimsub"/>
</dbReference>
<organism evidence="6 7">
    <name type="scientific">Pycnococcus provasolii</name>
    <dbReference type="NCBI Taxonomy" id="41880"/>
    <lineage>
        <taxon>Eukaryota</taxon>
        <taxon>Viridiplantae</taxon>
        <taxon>Chlorophyta</taxon>
        <taxon>Pseudoscourfieldiophyceae</taxon>
        <taxon>Pseudoscourfieldiales</taxon>
        <taxon>Pycnococcaceae</taxon>
        <taxon>Pycnococcus</taxon>
    </lineage>
</organism>
<feature type="domain" description="MutL C-terminal dimerisation" evidence="4">
    <location>
        <begin position="654"/>
        <end position="818"/>
    </location>
</feature>
<dbReference type="Gene3D" id="3.30.1540.20">
    <property type="entry name" value="MutL, C-terminal domain, dimerisation subdomain"/>
    <property type="match status" value="1"/>
</dbReference>
<dbReference type="Gene3D" id="3.30.1370.100">
    <property type="entry name" value="MutL, C-terminal domain, regulatory subdomain"/>
    <property type="match status" value="1"/>
</dbReference>
<dbReference type="AlphaFoldDB" id="A0A830HSQ0"/>
<dbReference type="CDD" id="cd16926">
    <property type="entry name" value="HATPase_MutL-MLH-PMS-like"/>
    <property type="match status" value="1"/>
</dbReference>
<evidence type="ECO:0008006" key="8">
    <source>
        <dbReference type="Google" id="ProtNLM"/>
    </source>
</evidence>
<dbReference type="GO" id="GO:0032389">
    <property type="term" value="C:MutLalpha complex"/>
    <property type="evidence" value="ECO:0007669"/>
    <property type="project" value="TreeGrafter"/>
</dbReference>
<keyword evidence="7" id="KW-1185">Reference proteome</keyword>
<dbReference type="GO" id="GO:0005524">
    <property type="term" value="F:ATP binding"/>
    <property type="evidence" value="ECO:0007669"/>
    <property type="project" value="InterPro"/>
</dbReference>
<feature type="region of interest" description="Disordered" evidence="3">
    <location>
        <begin position="574"/>
        <end position="593"/>
    </location>
</feature>
<dbReference type="GO" id="GO:0140664">
    <property type="term" value="F:ATP-dependent DNA damage sensor activity"/>
    <property type="evidence" value="ECO:0007669"/>
    <property type="project" value="InterPro"/>
</dbReference>
<dbReference type="PROSITE" id="PS00058">
    <property type="entry name" value="DNA_MISMATCH_REPAIR_1"/>
    <property type="match status" value="1"/>
</dbReference>
<dbReference type="SUPFAM" id="SSF55874">
    <property type="entry name" value="ATPase domain of HSP90 chaperone/DNA topoisomerase II/histidine kinase"/>
    <property type="match status" value="1"/>
</dbReference>
<evidence type="ECO:0000313" key="7">
    <source>
        <dbReference type="Proteomes" id="UP000660262"/>
    </source>
</evidence>
<dbReference type="SUPFAM" id="SSF118116">
    <property type="entry name" value="DNA mismatch repair protein MutL"/>
    <property type="match status" value="1"/>
</dbReference>
<dbReference type="GO" id="GO:0016887">
    <property type="term" value="F:ATP hydrolysis activity"/>
    <property type="evidence" value="ECO:0007669"/>
    <property type="project" value="InterPro"/>
</dbReference>
<feature type="domain" description="DNA mismatch repair protein S5" evidence="5">
    <location>
        <begin position="222"/>
        <end position="355"/>
    </location>
</feature>
<dbReference type="PANTHER" id="PTHR10073">
    <property type="entry name" value="DNA MISMATCH REPAIR PROTEIN MLH, PMS, MUTL"/>
    <property type="match status" value="1"/>
</dbReference>
<dbReference type="GO" id="GO:0006298">
    <property type="term" value="P:mismatch repair"/>
    <property type="evidence" value="ECO:0007669"/>
    <property type="project" value="InterPro"/>
</dbReference>
<proteinExistence type="inferred from homology"/>
<dbReference type="InterPro" id="IPR042121">
    <property type="entry name" value="MutL_C_regsub"/>
</dbReference>
<dbReference type="InterPro" id="IPR014790">
    <property type="entry name" value="MutL_C"/>
</dbReference>
<dbReference type="InterPro" id="IPR020568">
    <property type="entry name" value="Ribosomal_Su5_D2-typ_SF"/>
</dbReference>
<dbReference type="FunFam" id="3.30.565.10:FF:000017">
    <property type="entry name" value="PMS1 homolog 1, mismatch repair system component"/>
    <property type="match status" value="1"/>
</dbReference>
<dbReference type="EMBL" id="BNJQ01000029">
    <property type="protein sequence ID" value="GHP10506.1"/>
    <property type="molecule type" value="Genomic_DNA"/>
</dbReference>
<dbReference type="FunFam" id="3.30.1370.100:FF:000001">
    <property type="entry name" value="Mismatch repair endonuclease pms1, putative"/>
    <property type="match status" value="1"/>
</dbReference>
<dbReference type="NCBIfam" id="TIGR00585">
    <property type="entry name" value="mutl"/>
    <property type="match status" value="1"/>
</dbReference>
<dbReference type="OrthoDB" id="10254304at2759"/>
<evidence type="ECO:0000313" key="6">
    <source>
        <dbReference type="EMBL" id="GHP10506.1"/>
    </source>
</evidence>
<dbReference type="SUPFAM" id="SSF54211">
    <property type="entry name" value="Ribosomal protein S5 domain 2-like"/>
    <property type="match status" value="1"/>
</dbReference>
<evidence type="ECO:0000259" key="5">
    <source>
        <dbReference type="SMART" id="SM01340"/>
    </source>
</evidence>
<comment type="caution">
    <text evidence="6">The sequence shown here is derived from an EMBL/GenBank/DDBJ whole genome shotgun (WGS) entry which is preliminary data.</text>
</comment>
<comment type="similarity">
    <text evidence="1">Belongs to the DNA mismatch repair MutL/HexB family.</text>
</comment>
<dbReference type="PANTHER" id="PTHR10073:SF52">
    <property type="entry name" value="MISMATCH REPAIR ENDONUCLEASE PMS2"/>
    <property type="match status" value="1"/>
</dbReference>
<dbReference type="Proteomes" id="UP000660262">
    <property type="component" value="Unassembled WGS sequence"/>
</dbReference>